<sequence length="104" mass="11360">MTREVLDAQATTSLFGALRNTAGVTRATERLDIRQSLDPRDSREESQQLSAHRALGIYAVLFLLIIAFTGISLVFNKPVVEFINFLTASPPHPTPPPSDPDGRG</sequence>
<accession>A0A1H8BMJ2</accession>
<organism evidence="2 3">
    <name type="scientific">Nitrosospira multiformis</name>
    <dbReference type="NCBI Taxonomy" id="1231"/>
    <lineage>
        <taxon>Bacteria</taxon>
        <taxon>Pseudomonadati</taxon>
        <taxon>Pseudomonadota</taxon>
        <taxon>Betaproteobacteria</taxon>
        <taxon>Nitrosomonadales</taxon>
        <taxon>Nitrosomonadaceae</taxon>
        <taxon>Nitrosospira</taxon>
    </lineage>
</organism>
<dbReference type="EMBL" id="FOCT01000001">
    <property type="protein sequence ID" value="SEM83117.1"/>
    <property type="molecule type" value="Genomic_DNA"/>
</dbReference>
<dbReference type="Proteomes" id="UP000183898">
    <property type="component" value="Unassembled WGS sequence"/>
</dbReference>
<keyword evidence="1" id="KW-0812">Transmembrane</keyword>
<feature type="transmembrane region" description="Helical" evidence="1">
    <location>
        <begin position="55"/>
        <end position="75"/>
    </location>
</feature>
<name>A0A1H8BMJ2_9PROT</name>
<keyword evidence="1" id="KW-1133">Transmembrane helix</keyword>
<evidence type="ECO:0000256" key="1">
    <source>
        <dbReference type="SAM" id="Phobius"/>
    </source>
</evidence>
<evidence type="ECO:0000313" key="3">
    <source>
        <dbReference type="Proteomes" id="UP000183898"/>
    </source>
</evidence>
<proteinExistence type="predicted"/>
<protein>
    <submittedName>
        <fullName evidence="2">PepSY-associated TM region</fullName>
    </submittedName>
</protein>
<dbReference type="AlphaFoldDB" id="A0A1H8BMJ2"/>
<gene>
    <name evidence="2" type="ORF">SAMN05216404_101275</name>
</gene>
<dbReference type="RefSeq" id="WP_175463185.1">
    <property type="nucleotide sequence ID" value="NZ_FOCT01000001.1"/>
</dbReference>
<keyword evidence="1" id="KW-0472">Membrane</keyword>
<dbReference type="InterPro" id="IPR005625">
    <property type="entry name" value="PepSY-ass_TM"/>
</dbReference>
<reference evidence="2 3" key="1">
    <citation type="submission" date="2016-10" db="EMBL/GenBank/DDBJ databases">
        <authorList>
            <person name="de Groot N.N."/>
        </authorList>
    </citation>
    <scope>NUCLEOTIDE SEQUENCE [LARGE SCALE GENOMIC DNA]</scope>
    <source>
        <strain evidence="2 3">Nl18</strain>
    </source>
</reference>
<dbReference type="Pfam" id="PF03929">
    <property type="entry name" value="PepSY_TM"/>
    <property type="match status" value="1"/>
</dbReference>
<evidence type="ECO:0000313" key="2">
    <source>
        <dbReference type="EMBL" id="SEM83117.1"/>
    </source>
</evidence>